<dbReference type="eggNOG" id="arCOG00896">
    <property type="taxonomic scope" value="Archaea"/>
</dbReference>
<dbReference type="Pfam" id="PF00535">
    <property type="entry name" value="Glycos_transf_2"/>
    <property type="match status" value="1"/>
</dbReference>
<dbReference type="RefSeq" id="WP_012035479.1">
    <property type="nucleotide sequence ID" value="NC_009464.1"/>
</dbReference>
<feature type="transmembrane region" description="Helical" evidence="1">
    <location>
        <begin position="413"/>
        <end position="432"/>
    </location>
</feature>
<dbReference type="PANTHER" id="PTHR48090">
    <property type="entry name" value="UNDECAPRENYL-PHOSPHATE 4-DEOXY-4-FORMAMIDO-L-ARABINOSE TRANSFERASE-RELATED"/>
    <property type="match status" value="1"/>
</dbReference>
<dbReference type="KEGG" id="rci:RCIX1924"/>
<dbReference type="CAZy" id="GT2">
    <property type="family name" value="Glycosyltransferase Family 2"/>
</dbReference>
<feature type="domain" description="Glycosyltransferase 2-like" evidence="2">
    <location>
        <begin position="204"/>
        <end position="368"/>
    </location>
</feature>
<dbReference type="Proteomes" id="UP000000663">
    <property type="component" value="Chromosome"/>
</dbReference>
<proteinExistence type="predicted"/>
<dbReference type="FunFam" id="3.90.550.10:FF:000123">
    <property type="entry name" value="Cell wall biosynthesis glycosyltransferase"/>
    <property type="match status" value="1"/>
</dbReference>
<reference evidence="3 4" key="1">
    <citation type="journal article" date="2006" name="Science">
        <title>Genome of rice cluster I archaea -- the key methane producers in the rice rhizosphere.</title>
        <authorList>
            <person name="Erkel C."/>
            <person name="Kube M."/>
            <person name="Reinhardt R."/>
            <person name="Liesack W."/>
        </authorList>
    </citation>
    <scope>NUCLEOTIDE SEQUENCE [LARGE SCALE GENOMIC DNA]</scope>
    <source>
        <strain evidence="4">DSM 22066 / NBRC 105507 / MRE50</strain>
    </source>
</reference>
<dbReference type="InterPro" id="IPR050256">
    <property type="entry name" value="Glycosyltransferase_2"/>
</dbReference>
<evidence type="ECO:0000313" key="3">
    <source>
        <dbReference type="EMBL" id="CAJ37092.1"/>
    </source>
</evidence>
<dbReference type="EMBL" id="AM114193">
    <property type="protein sequence ID" value="CAJ37092.1"/>
    <property type="molecule type" value="Genomic_DNA"/>
</dbReference>
<dbReference type="PANTHER" id="PTHR48090:SF7">
    <property type="entry name" value="RFBJ PROTEIN"/>
    <property type="match status" value="1"/>
</dbReference>
<gene>
    <name evidence="3" type="ORF">RCIX1924</name>
</gene>
<dbReference type="InterPro" id="IPR029044">
    <property type="entry name" value="Nucleotide-diphossugar_trans"/>
</dbReference>
<feature type="transmembrane region" description="Helical" evidence="1">
    <location>
        <begin position="476"/>
        <end position="500"/>
    </location>
</feature>
<accession>Q0W3F1</accession>
<dbReference type="PATRIC" id="fig|351160.9.peg.1186"/>
<keyword evidence="1" id="KW-0812">Transmembrane</keyword>
<dbReference type="STRING" id="351160.RCIX1924"/>
<dbReference type="CDD" id="cd04179">
    <property type="entry name" value="DPM_DPG-synthase_like"/>
    <property type="match status" value="1"/>
</dbReference>
<keyword evidence="1" id="KW-0472">Membrane</keyword>
<name>Q0W3F1_METAR</name>
<keyword evidence="1" id="KW-1133">Transmembrane helix</keyword>
<evidence type="ECO:0000313" key="4">
    <source>
        <dbReference type="Proteomes" id="UP000000663"/>
    </source>
</evidence>
<feature type="transmembrane region" description="Helical" evidence="1">
    <location>
        <begin position="444"/>
        <end position="470"/>
    </location>
</feature>
<dbReference type="GeneID" id="5145623"/>
<organism evidence="3 4">
    <name type="scientific">Methanocella arvoryzae (strain DSM 22066 / NBRC 105507 / MRE50)</name>
    <dbReference type="NCBI Taxonomy" id="351160"/>
    <lineage>
        <taxon>Archaea</taxon>
        <taxon>Methanobacteriati</taxon>
        <taxon>Methanobacteriota</taxon>
        <taxon>Stenosarchaea group</taxon>
        <taxon>Methanomicrobia</taxon>
        <taxon>Methanocellales</taxon>
        <taxon>Methanocellaceae</taxon>
        <taxon>Methanocella</taxon>
    </lineage>
</organism>
<protein>
    <submittedName>
        <fullName evidence="3">Glycosyltransferase (Family 2)</fullName>
    </submittedName>
</protein>
<dbReference type="Gene3D" id="3.90.550.10">
    <property type="entry name" value="Spore Coat Polysaccharide Biosynthesis Protein SpsA, Chain A"/>
    <property type="match status" value="1"/>
</dbReference>
<keyword evidence="4" id="KW-1185">Reference proteome</keyword>
<evidence type="ECO:0000256" key="1">
    <source>
        <dbReference type="SAM" id="Phobius"/>
    </source>
</evidence>
<dbReference type="SUPFAM" id="SSF53448">
    <property type="entry name" value="Nucleotide-diphospho-sugar transferases"/>
    <property type="match status" value="1"/>
</dbReference>
<dbReference type="AlphaFoldDB" id="Q0W3F1"/>
<dbReference type="InterPro" id="IPR001173">
    <property type="entry name" value="Glyco_trans_2-like"/>
</dbReference>
<evidence type="ECO:0000259" key="2">
    <source>
        <dbReference type="Pfam" id="PF00535"/>
    </source>
</evidence>
<sequence>MSTLFHERTTALSAVPSPGVLSGSVVLIHGRLNPLVLGTIVAVARGCADSVIVVPERHDARLEQLAGSLGARVVPADPDGASILGSVLAEAGTVVAMYGDGSHDPFRIPALLRQASGGSDVVAGAPLQSSGSRDAARLLNNHKRTMPESQFIAASHRALEGIGIRPGTDLSQQIQDHARRCGIKVRNVDPAPDYSYLGMARIGVVVPAYNEEVLLGETVRGMPSYVSRIYVIDDCSTDRTPEVLRKLADEDPRVVGLRHEVNKGVGATIIDGYKLALQDRMDYVAVMAGDNQMDPEELPRLLLPVMEGKADYAKGNRLLGRQMRKGMSSWRFLGNSMLTMLNKIASGYWHISDPQNGYTVISREALETLDLDSIYTYYGYCNDLLVKLNAAGFRTIDVPIPARYGREKSKIRYGRFIFKVAPMLFRGFLWRLRVKYTVLDFHPLVLFYLAGMALLPAGILTGLLSLALPWLNPPAFAPVGLFATILALAGLQSLLAAMAMDAQIDRESVKSINN</sequence>